<dbReference type="InterPro" id="IPR014031">
    <property type="entry name" value="Ketoacyl_synth_C"/>
</dbReference>
<comment type="cofactor">
    <cofactor evidence="1">
        <name>pantetheine 4'-phosphate</name>
        <dbReference type="ChEBI" id="CHEBI:47942"/>
    </cofactor>
</comment>
<dbReference type="InterPro" id="IPR014043">
    <property type="entry name" value="Acyl_transferase_dom"/>
</dbReference>
<dbReference type="SUPFAM" id="SSF52777">
    <property type="entry name" value="CoA-dependent acyltransferases"/>
    <property type="match status" value="2"/>
</dbReference>
<dbReference type="GO" id="GO:0031177">
    <property type="term" value="F:phosphopantetheine binding"/>
    <property type="evidence" value="ECO:0007669"/>
    <property type="project" value="InterPro"/>
</dbReference>
<keyword evidence="9" id="KW-0276">Fatty acid metabolism</keyword>
<keyword evidence="15" id="KW-0472">Membrane</keyword>
<dbReference type="Pfam" id="PF00668">
    <property type="entry name" value="Condensation"/>
    <property type="match status" value="1"/>
</dbReference>
<feature type="region of interest" description="Disordered" evidence="14">
    <location>
        <begin position="1593"/>
        <end position="1624"/>
    </location>
</feature>
<dbReference type="GO" id="GO:0004315">
    <property type="term" value="F:3-oxoacyl-[acyl-carrier-protein] synthase activity"/>
    <property type="evidence" value="ECO:0007669"/>
    <property type="project" value="InterPro"/>
</dbReference>
<feature type="domain" description="Carrier" evidence="16">
    <location>
        <begin position="1635"/>
        <end position="1712"/>
    </location>
</feature>
<dbReference type="Pfam" id="PF02801">
    <property type="entry name" value="Ketoacyl-synt_C"/>
    <property type="match status" value="1"/>
</dbReference>
<comment type="function">
    <text evidence="2">Involved in some intermediate steps for the synthesis of the antibiotic polyketide bacillaene which is involved in secondary metabolism.</text>
</comment>
<comment type="similarity">
    <text evidence="4">Belongs to the ATP-dependent AMP-binding enzyme family.</text>
</comment>
<dbReference type="InterPro" id="IPR016035">
    <property type="entry name" value="Acyl_Trfase/lysoPLipase"/>
</dbReference>
<dbReference type="EMBL" id="CP020557">
    <property type="protein sequence ID" value="ARF70453.1"/>
    <property type="molecule type" value="Genomic_DNA"/>
</dbReference>
<evidence type="ECO:0000256" key="10">
    <source>
        <dbReference type="ARBA" id="ARBA00023098"/>
    </source>
</evidence>
<evidence type="ECO:0000313" key="18">
    <source>
        <dbReference type="EMBL" id="ARF70453.1"/>
    </source>
</evidence>
<dbReference type="PROSITE" id="PS00455">
    <property type="entry name" value="AMP_BINDING"/>
    <property type="match status" value="2"/>
</dbReference>
<dbReference type="PROSITE" id="PS00606">
    <property type="entry name" value="KS3_1"/>
    <property type="match status" value="1"/>
</dbReference>
<dbReference type="Gene3D" id="3.30.559.30">
    <property type="entry name" value="Nonribosomal peptide synthetase, condensation domain"/>
    <property type="match status" value="1"/>
</dbReference>
<dbReference type="Pfam" id="PF00550">
    <property type="entry name" value="PP-binding"/>
    <property type="match status" value="3"/>
</dbReference>
<dbReference type="InterPro" id="IPR016036">
    <property type="entry name" value="Malonyl_transacylase_ACP-bd"/>
</dbReference>
<evidence type="ECO:0000256" key="5">
    <source>
        <dbReference type="ARBA" id="ARBA00022450"/>
    </source>
</evidence>
<evidence type="ECO:0000256" key="13">
    <source>
        <dbReference type="ARBA" id="ARBA00029443"/>
    </source>
</evidence>
<dbReference type="GO" id="GO:0017000">
    <property type="term" value="P:antibiotic biosynthetic process"/>
    <property type="evidence" value="ECO:0007669"/>
    <property type="project" value="UniProtKB-KW"/>
</dbReference>
<keyword evidence="12" id="KW-0511">Multifunctional enzyme</keyword>
<dbReference type="Gene3D" id="3.40.50.12780">
    <property type="entry name" value="N-terminal domain of ligase-like"/>
    <property type="match status" value="2"/>
</dbReference>
<dbReference type="GO" id="GO:0006633">
    <property type="term" value="P:fatty acid biosynthetic process"/>
    <property type="evidence" value="ECO:0007669"/>
    <property type="project" value="InterPro"/>
</dbReference>
<dbReference type="Gene3D" id="3.30.300.30">
    <property type="match status" value="3"/>
</dbReference>
<name>A0A1V0UZ56_9BACL</name>
<dbReference type="InterPro" id="IPR029063">
    <property type="entry name" value="SAM-dependent_MTases_sf"/>
</dbReference>
<evidence type="ECO:0000256" key="2">
    <source>
        <dbReference type="ARBA" id="ARBA00003299"/>
    </source>
</evidence>
<feature type="domain" description="Carrier" evidence="16">
    <location>
        <begin position="3143"/>
        <end position="3218"/>
    </location>
</feature>
<feature type="domain" description="Carrier" evidence="16">
    <location>
        <begin position="601"/>
        <end position="678"/>
    </location>
</feature>
<evidence type="ECO:0000256" key="1">
    <source>
        <dbReference type="ARBA" id="ARBA00001957"/>
    </source>
</evidence>
<evidence type="ECO:0000256" key="7">
    <source>
        <dbReference type="ARBA" id="ARBA00022679"/>
    </source>
</evidence>
<feature type="compositionally biased region" description="Polar residues" evidence="14">
    <location>
        <begin position="1608"/>
        <end position="1621"/>
    </location>
</feature>
<dbReference type="CDD" id="cd05931">
    <property type="entry name" value="FAAL"/>
    <property type="match status" value="1"/>
</dbReference>
<dbReference type="SMART" id="SM00823">
    <property type="entry name" value="PKS_PP"/>
    <property type="match status" value="3"/>
</dbReference>
<dbReference type="SUPFAM" id="SSF55048">
    <property type="entry name" value="Probable ACP-binding domain of malonyl-CoA ACP transacylase"/>
    <property type="match status" value="1"/>
</dbReference>
<dbReference type="NCBIfam" id="TIGR01733">
    <property type="entry name" value="AA-adenyl-dom"/>
    <property type="match status" value="1"/>
</dbReference>
<evidence type="ECO:0000256" key="6">
    <source>
        <dbReference type="ARBA" id="ARBA00022553"/>
    </source>
</evidence>
<dbReference type="InterPro" id="IPR050091">
    <property type="entry name" value="PKS_NRPS_Biosynth_Enz"/>
</dbReference>
<dbReference type="SMART" id="SM01294">
    <property type="entry name" value="PKS_PP_betabranch"/>
    <property type="match status" value="1"/>
</dbReference>
<dbReference type="InterPro" id="IPR014030">
    <property type="entry name" value="Ketoacyl_synth_N"/>
</dbReference>
<reference evidence="18 19" key="1">
    <citation type="submission" date="2017-03" db="EMBL/GenBank/DDBJ databases">
        <title>Paenibacillus larvae genome sequencing.</title>
        <authorList>
            <person name="Dingman D.W."/>
        </authorList>
    </citation>
    <scope>NUCLEOTIDE SEQUENCE [LARGE SCALE GENOMIC DNA]</scope>
    <source>
        <strain evidence="18 19">SAG 10367</strain>
    </source>
</reference>
<dbReference type="PANTHER" id="PTHR43775">
    <property type="entry name" value="FATTY ACID SYNTHASE"/>
    <property type="match status" value="1"/>
</dbReference>
<dbReference type="SUPFAM" id="SSF52151">
    <property type="entry name" value="FabD/lysophospholipase-like"/>
    <property type="match status" value="1"/>
</dbReference>
<comment type="pathway">
    <text evidence="3">Antibiotic biosynthesis; bacillaene biosynthesis.</text>
</comment>
<keyword evidence="15" id="KW-1133">Transmembrane helix</keyword>
<dbReference type="SUPFAM" id="SSF56801">
    <property type="entry name" value="Acetyl-CoA synthetase-like"/>
    <property type="match status" value="2"/>
</dbReference>
<evidence type="ECO:0000256" key="11">
    <source>
        <dbReference type="ARBA" id="ARBA00023194"/>
    </source>
</evidence>
<dbReference type="InterPro" id="IPR042099">
    <property type="entry name" value="ANL_N_sf"/>
</dbReference>
<sequence>MVLKESFLDILRRRAVEMPNQVIHTFLQDGVLPGDSLTYAQLDLRARAIASILQAQVTPGQRAILLFHPGINYITALFGCLYAGVIAVPAYPPRLRHRKLDRGSQRICSIIQDADPVIALTQSSLLNQLERCKEQVPELSTMHWVAVDQISSEKAESYALCDPASEAIAYLQYTSGSTSLPKGVMVTHGNLMAQCRLMVESLRYKPDSVSLIWLPPFHDWGLIEGIMLPVYNGHRGYLMEPVSFVQQPVRWLEAVTRWKITHGGGPNFALDLCIRKVTPEQILNLDLSSWESVAVSAEPVRQDTLEQFASMFAACGFRRQSLAPAYGMAETTLQVSSDLNNGPSYVMADPTELSLNSIRDCDSGEQGTALPSCGKAGRDMRVLIADPETLQICAENQVGEIWVSGSSVCPGYWNQPEETEKTFRAYTSNTKEGPFLRTGDLGFLRNGDLYFTGRLKDLIIVDGQNHYPQDIELTAERNCPILRNGAGAAFAVKTQGTEGVGLVYEVKLEARKAKLDMEAIAHEIRQAISDVHGISLECLALIRPGSIPKTSSGKIQRSASRQAYENGQLTIIGNWSTLAASEKQRVSAQDERPAWRLTGLEKEEALERWIHEKVASRLGMLPEEINLQTPFSSLGLGSKEAILLIGEIEMHIGRKLPPTLLFEQPDICALAKYLTGEGAEGDPGNTLRTANGSNGAEPVAIVGISCRFPGASDPEAFWQLLRNGEDCITEVPSERWRLEDYYDADPEAPGKTYNRHGGFLADIDLFDAKLFHISRTEAMEMDPQQRLLLELSWEALERSGHAPDRLSGQSAGVFMGISHSDYQHMQLMDIERLGPYTASGGALSTAAGRLSYSLGVQGPSVAVDTACSSSLMAVHLACQSIRNGECTMALAGGVNLTLSPEVNIGLSKAKMLSPTGRCHTFDSKADGYVRGEGCAVIVLKRFSDALAAKDPILAVIRGSAANQDGHTNGLTAPSKASQTAVIREAISHSGVKPQEVQYVEAHGTGTVLGDPIEIRALTDALGEGRDPDNPLLVGSVKTNIGHLEAAAGIAGLVKTVLSLQNQCIPKHLHFHQPNPYIDWNSLPITVPVQSIPWQPGPSLRRIAGVSSFGFSGTNVHVILEEAPPVVEKPVLNPTAHPFQLLTLSAGSEWSLRSLAQRYGRFLEERPSVSLTDFCFTANTARAQMPYRLAIAGTQKEMSAQLLHIGKGMDGLSSLVRTLKNPKIAFSFSGQGEAYPGMGRRLYESEPVFRETIDTCDRMLQTLPVFEGRSLRAAILQEGGADQWIEDTSYVQPLLFAFQYALTELYRAWGIEPVAVIGHSVGEFAAACAAGVLDWLDGLRLVAERGQLMQSLAEPGRMAVVMLALPQVEALLRPYSDRLSVAAVNSSGNTVVAGDTEALDQLCERLKTNGVDSRFLRVSHAFHSAKMDAVMEPFEAVAEKFAYEVPRVPLIRNLTGTAWQPGEKPDARYWCDHLRQPVQFSTGVRTLSEMECEVFVEIGPTATLTYLTSQSLIHAICLPSLRKGRDERKTVLETIGALYTHGVSLNWTDWEAQESLKARRRIVIPTYPFDKERYWSPSVTTTRAKNGYLRGIETEPEAEPDRMGVSGSEPLSENGQNSNALQDTDYAGRIQEVGSDRKENVTSYLRRKVASLLMLSEQSLEAEQSMGTMGFDSLMAMQLRNSLQRDLGVNVPLTSLMGEATITSIATICQRELDASISADLLGGPNLILPLPRGEESYALSISQHQLWLLQQMDPSTAAYNLPTGLRLKGPLQQDILRHCLQELLNRHEILRIRIDTVDGEPRQRVLTPEPIPLPLVDLSHLSLESAEHEANRIALEEASRPLDLSRNPLMRAQLVKLDNEDHILLLLFHHIVADGWSLVGVLMRELDLLYTAFQKGNESPLPELRIQYVDYAEWQRSRLSDAYLAPHLRYWKEQLEGASFEPCFPADRQRQVFTKHIGRRIHAYLPTELMEGVNALSRTQNVTPFMTLVAAIKALLYRWTGCEDLIIGTTVSDRSTNELEGLVGDFTNHLPLRTVVNPNETVLSFIHKVGSTVMDAFAHSECPFEKIVKAANPNRQGNRNPLYDIAVVMHTFSGGTSSLKIGPSLEASFIAPVAQIDNGTSELDLIFDLLETPKGLLIECEFDTELFETGTIERFIQSYRTLLRGLVHDPSLRVKDLPLLTEAEERNLITEKAQSLVEFTPLDCLHHLFEKQVQCHPHNVAVVCGDRQLTYEQLEVRANSTARRLADWGVGRGALVGICTERSLETVIAILGVLKTGAAYIALDPVYPVEHLNFILRDSSATVVVAQEATRERVLQLKGVRTLFINAGPEPRNEDGKPLEREVWPEDTAYVLYTSGSTGRPKGALITHFNVVRLFQATADWYQFGEKDVWTLFHSYAFDFSVWEIWGALLYGGKLVVVPYAVSRSPELFLDLLRDHQVTVLNQTPSAFRLLIYADGQRPDPASLSLRYVIFGGEALDPRWLVPWIDRYGLDAPQLVNMYGITETTVHVTYAPIRSVTEAMLHPASVGIPIPDLQIYILDSDLRPVPPGAVGEICIGGAGLAQGYLNRPELTASRFIPNPFHQRERERLYRSGDWGRMLPGGLLEYIGRGDEQVKIRGFRIELGEIEAVLRRHPAVQDCVLQVWEPTPEDHRLVAHIVTRSEPAEADLYGNEKEQVSQWQTVFDTTYGQSEHKGDPTLNIAGWSSSYTGQPIPAHEMQDWVEHTVEQIASLNAKRILEIGCGTGMLLFRLAPGCTHYTALDLSAVALDYVRSQLAIVGLEERKVELLQRPADDLSGLEDHSYDTLIINSIMQYLPSIDYFTTMLRQAVRRVKPGGTIFIGDVRNAALLEAFHASVHFFQASEDTELFRIRAAARRSVREENELLAEPEFFYALKREIPQIGRVEVRLKRGSYENELTRYRYDVLLHVAEIPEANPDNPLELNPLVLDWRKDGLSLASLRSMIELENPEAVIVRGIPNRRLINELRILEQVKQGTEERTKADVLHLLSTWTEGGIDPEQIWAWEEEMPYSVHVGWGAAADGYFTFQAAFRRQKKDGKDERAILPEPTLEDRALASYANDPSQGALARNLVPLLRTFASERLPAHMVPSAFLVLDKLPLTANGKLDRRALEAPDTGRPSIETVYVKPRNPIEEMLATIVCEILGIERVGVYDNFFELGGNSLLATQFIGRVRSAFMIEVRLIELFTAPTIALFSERVADLLVQEVGGEVLEEN</sequence>
<dbReference type="InterPro" id="IPR013217">
    <property type="entry name" value="Methyltransf_12"/>
</dbReference>
<dbReference type="PROSITE" id="PS00012">
    <property type="entry name" value="PHOSPHOPANTETHEINE"/>
    <property type="match status" value="1"/>
</dbReference>
<dbReference type="Gene3D" id="3.40.366.10">
    <property type="entry name" value="Malonyl-Coenzyme A Acyl Carrier Protein, domain 2"/>
    <property type="match status" value="1"/>
</dbReference>
<evidence type="ECO:0000256" key="15">
    <source>
        <dbReference type="SAM" id="Phobius"/>
    </source>
</evidence>
<dbReference type="FunFam" id="3.40.50.980:FF:000002">
    <property type="entry name" value="Enterobactin synthetase component F"/>
    <property type="match status" value="1"/>
</dbReference>
<accession>A0A1V0UZ56</accession>
<dbReference type="InterPro" id="IPR020806">
    <property type="entry name" value="PKS_PP-bd"/>
</dbReference>
<keyword evidence="7" id="KW-0808">Transferase</keyword>
<dbReference type="Gene3D" id="3.30.559.10">
    <property type="entry name" value="Chloramphenicol acetyltransferase-like domain"/>
    <property type="match status" value="1"/>
</dbReference>
<dbReference type="InterPro" id="IPR018201">
    <property type="entry name" value="Ketoacyl_synth_AS"/>
</dbReference>
<comment type="similarity">
    <text evidence="13">In the C-terminal section; belongs to the NRP synthetase family.</text>
</comment>
<dbReference type="GO" id="GO:0071766">
    <property type="term" value="P:Actinobacterium-type cell wall biogenesis"/>
    <property type="evidence" value="ECO:0007669"/>
    <property type="project" value="UniProtKB-ARBA"/>
</dbReference>
<keyword evidence="6" id="KW-0597">Phosphoprotein</keyword>
<dbReference type="Proteomes" id="UP000192727">
    <property type="component" value="Chromosome"/>
</dbReference>
<dbReference type="GO" id="GO:0009403">
    <property type="term" value="P:toxin biosynthetic process"/>
    <property type="evidence" value="ECO:0007669"/>
    <property type="project" value="UniProtKB-ARBA"/>
</dbReference>
<dbReference type="InterPro" id="IPR045851">
    <property type="entry name" value="AMP-bd_C_sf"/>
</dbReference>
<dbReference type="SMART" id="SM00827">
    <property type="entry name" value="PKS_AT"/>
    <property type="match status" value="1"/>
</dbReference>
<evidence type="ECO:0000256" key="14">
    <source>
        <dbReference type="SAM" id="MobiDB-lite"/>
    </source>
</evidence>
<evidence type="ECO:0000259" key="16">
    <source>
        <dbReference type="PROSITE" id="PS50075"/>
    </source>
</evidence>
<gene>
    <name evidence="18" type="ORF">B7C51_09080</name>
</gene>
<dbReference type="FunFam" id="3.40.47.10:FF:000019">
    <property type="entry name" value="Polyketide synthase type I"/>
    <property type="match status" value="1"/>
</dbReference>
<dbReference type="CDD" id="cd02440">
    <property type="entry name" value="AdoMet_MTases"/>
    <property type="match status" value="1"/>
</dbReference>
<keyword evidence="10" id="KW-0443">Lipid metabolism</keyword>
<feature type="transmembrane region" description="Helical" evidence="15">
    <location>
        <begin position="71"/>
        <end position="91"/>
    </location>
</feature>
<dbReference type="Gene3D" id="3.40.50.150">
    <property type="entry name" value="Vaccinia Virus protein VP39"/>
    <property type="match status" value="1"/>
</dbReference>
<dbReference type="Gene3D" id="3.30.70.3290">
    <property type="match status" value="1"/>
</dbReference>
<dbReference type="PROSITE" id="PS52004">
    <property type="entry name" value="KS3_2"/>
    <property type="match status" value="1"/>
</dbReference>
<dbReference type="Gene3D" id="3.40.47.10">
    <property type="match status" value="1"/>
</dbReference>
<dbReference type="FunFam" id="3.40.50.12780:FF:000012">
    <property type="entry name" value="Non-ribosomal peptide synthetase"/>
    <property type="match status" value="1"/>
</dbReference>
<evidence type="ECO:0000256" key="9">
    <source>
        <dbReference type="ARBA" id="ARBA00022832"/>
    </source>
</evidence>
<dbReference type="Gene3D" id="1.10.1200.10">
    <property type="entry name" value="ACP-like"/>
    <property type="match status" value="3"/>
</dbReference>
<proteinExistence type="inferred from homology"/>
<dbReference type="SUPFAM" id="SSF53901">
    <property type="entry name" value="Thiolase-like"/>
    <property type="match status" value="1"/>
</dbReference>
<dbReference type="CDD" id="cd00833">
    <property type="entry name" value="PKS"/>
    <property type="match status" value="1"/>
</dbReference>
<dbReference type="PANTHER" id="PTHR43775:SF37">
    <property type="entry name" value="SI:DKEY-61P9.11"/>
    <property type="match status" value="1"/>
</dbReference>
<organism evidence="18 19">
    <name type="scientific">Paenibacillus larvae subsp. pulvifaciens</name>
    <dbReference type="NCBI Taxonomy" id="1477"/>
    <lineage>
        <taxon>Bacteria</taxon>
        <taxon>Bacillati</taxon>
        <taxon>Bacillota</taxon>
        <taxon>Bacilli</taxon>
        <taxon>Bacillales</taxon>
        <taxon>Paenibacillaceae</taxon>
        <taxon>Paenibacillus</taxon>
    </lineage>
</organism>
<dbReference type="SMART" id="SM00825">
    <property type="entry name" value="PKS_KS"/>
    <property type="match status" value="1"/>
</dbReference>
<evidence type="ECO:0000313" key="19">
    <source>
        <dbReference type="Proteomes" id="UP000192727"/>
    </source>
</evidence>
<dbReference type="InterPro" id="IPR006162">
    <property type="entry name" value="Ppantetheine_attach_site"/>
</dbReference>
<dbReference type="CDD" id="cd17643">
    <property type="entry name" value="A_NRPS_Cytc1-like"/>
    <property type="match status" value="1"/>
</dbReference>
<keyword evidence="11" id="KW-0045">Antibiotic biosynthesis</keyword>
<dbReference type="InterPro" id="IPR032821">
    <property type="entry name" value="PKS_assoc"/>
</dbReference>
<dbReference type="PROSITE" id="PS50075">
    <property type="entry name" value="CARRIER"/>
    <property type="match status" value="3"/>
</dbReference>
<dbReference type="InterPro" id="IPR009081">
    <property type="entry name" value="PP-bd_ACP"/>
</dbReference>
<evidence type="ECO:0000256" key="8">
    <source>
        <dbReference type="ARBA" id="ARBA00022737"/>
    </source>
</evidence>
<dbReference type="InterPro" id="IPR001227">
    <property type="entry name" value="Ac_transferase_dom_sf"/>
</dbReference>
<dbReference type="InterPro" id="IPR025110">
    <property type="entry name" value="AMP-bd_C"/>
</dbReference>
<dbReference type="InterPro" id="IPR036736">
    <property type="entry name" value="ACP-like_sf"/>
</dbReference>
<keyword evidence="8" id="KW-0677">Repeat</keyword>
<dbReference type="InterPro" id="IPR010071">
    <property type="entry name" value="AA_adenyl_dom"/>
</dbReference>
<dbReference type="InterPro" id="IPR000873">
    <property type="entry name" value="AMP-dep_synth/lig_dom"/>
</dbReference>
<dbReference type="GO" id="GO:0004312">
    <property type="term" value="F:fatty acid synthase activity"/>
    <property type="evidence" value="ECO:0007669"/>
    <property type="project" value="TreeGrafter"/>
</dbReference>
<keyword evidence="15" id="KW-0812">Transmembrane</keyword>
<dbReference type="Pfam" id="PF16197">
    <property type="entry name" value="KAsynt_C_assoc"/>
    <property type="match status" value="1"/>
</dbReference>
<evidence type="ECO:0000256" key="12">
    <source>
        <dbReference type="ARBA" id="ARBA00023268"/>
    </source>
</evidence>
<dbReference type="InterPro" id="IPR023213">
    <property type="entry name" value="CAT-like_dom_sf"/>
</dbReference>
<evidence type="ECO:0000256" key="3">
    <source>
        <dbReference type="ARBA" id="ARBA00004789"/>
    </source>
</evidence>
<dbReference type="FunFam" id="3.40.50.980:FF:000001">
    <property type="entry name" value="Non-ribosomal peptide synthetase"/>
    <property type="match status" value="1"/>
</dbReference>
<dbReference type="SUPFAM" id="SSF53335">
    <property type="entry name" value="S-adenosyl-L-methionine-dependent methyltransferases"/>
    <property type="match status" value="1"/>
</dbReference>
<protein>
    <submittedName>
        <fullName evidence="18">Non-ribosomal peptide synthetase</fullName>
    </submittedName>
</protein>
<dbReference type="Pfam" id="PF08242">
    <property type="entry name" value="Methyltransf_12"/>
    <property type="match status" value="1"/>
</dbReference>
<dbReference type="Pfam" id="PF00698">
    <property type="entry name" value="Acyl_transf_1"/>
    <property type="match status" value="1"/>
</dbReference>
<evidence type="ECO:0000256" key="4">
    <source>
        <dbReference type="ARBA" id="ARBA00006432"/>
    </source>
</evidence>
<dbReference type="CDD" id="cd19531">
    <property type="entry name" value="LCL_NRPS-like"/>
    <property type="match status" value="1"/>
</dbReference>
<dbReference type="Pfam" id="PF23024">
    <property type="entry name" value="AMP-dom_DIP2-like"/>
    <property type="match status" value="1"/>
</dbReference>
<dbReference type="InterPro" id="IPR001242">
    <property type="entry name" value="Condensation_dom"/>
</dbReference>
<feature type="domain" description="Ketosynthase family 3 (KS3)" evidence="17">
    <location>
        <begin position="696"/>
        <end position="1121"/>
    </location>
</feature>
<keyword evidence="5" id="KW-0596">Phosphopantetheine</keyword>
<dbReference type="InterPro" id="IPR020845">
    <property type="entry name" value="AMP-binding_CS"/>
</dbReference>
<dbReference type="Pfam" id="PF00109">
    <property type="entry name" value="ketoacyl-synt"/>
    <property type="match status" value="1"/>
</dbReference>
<dbReference type="Pfam" id="PF00501">
    <property type="entry name" value="AMP-binding"/>
    <property type="match status" value="2"/>
</dbReference>
<dbReference type="InterPro" id="IPR040097">
    <property type="entry name" value="FAAL/FAAC"/>
</dbReference>
<evidence type="ECO:0000259" key="17">
    <source>
        <dbReference type="PROSITE" id="PS52004"/>
    </source>
</evidence>
<dbReference type="FunFam" id="3.40.50.12780:FF:000013">
    <property type="entry name" value="Long-chain-fatty-acid--AMP ligase FadD32"/>
    <property type="match status" value="1"/>
</dbReference>
<dbReference type="InterPro" id="IPR020841">
    <property type="entry name" value="PKS_Beta-ketoAc_synthase_dom"/>
</dbReference>
<dbReference type="SUPFAM" id="SSF47336">
    <property type="entry name" value="ACP-like"/>
    <property type="match status" value="3"/>
</dbReference>
<dbReference type="InterPro" id="IPR016039">
    <property type="entry name" value="Thiolase-like"/>
</dbReference>